<dbReference type="Gene3D" id="3.90.870.50">
    <property type="match status" value="1"/>
</dbReference>
<dbReference type="PIRSF" id="PIRSF006256">
    <property type="entry name" value="CMPcnvr_hdrg_mat"/>
    <property type="match status" value="1"/>
</dbReference>
<dbReference type="Gene3D" id="3.30.420.360">
    <property type="match status" value="1"/>
</dbReference>
<dbReference type="Pfam" id="PF07503">
    <property type="entry name" value="zf-HYPF"/>
    <property type="match status" value="2"/>
</dbReference>
<dbReference type="OrthoDB" id="9808093at2"/>
<reference evidence="12 13" key="2">
    <citation type="submission" date="2012-02" db="EMBL/GenBank/DDBJ databases">
        <title>Improved High-Quality Draft sequence of Eubacterium cellulosolvens 6.</title>
        <authorList>
            <consortium name="US DOE Joint Genome Institute"/>
            <person name="Lucas S."/>
            <person name="Han J."/>
            <person name="Lapidus A."/>
            <person name="Cheng J.-F."/>
            <person name="Goodwin L."/>
            <person name="Pitluck S."/>
            <person name="Peters L."/>
            <person name="Mikhailova N."/>
            <person name="Gu W."/>
            <person name="Detter J.C."/>
            <person name="Han C."/>
            <person name="Tapia R."/>
            <person name="Land M."/>
            <person name="Hauser L."/>
            <person name="Kyrpides N."/>
            <person name="Ivanova N."/>
            <person name="Pagani I."/>
            <person name="Johnson E."/>
            <person name="Mukhopadhyay B."/>
            <person name="Anderson I."/>
            <person name="Woyke T."/>
        </authorList>
    </citation>
    <scope>NUCLEOTIDE SEQUENCE [LARGE SCALE GENOMIC DNA]</scope>
    <source>
        <strain evidence="12 13">6</strain>
    </source>
</reference>
<dbReference type="Pfam" id="PF01300">
    <property type="entry name" value="Sua5_yciO_yrdC"/>
    <property type="match status" value="1"/>
</dbReference>
<keyword evidence="9" id="KW-0378">Hydrolase</keyword>
<dbReference type="STRING" id="633697.EubceDRAFT1_0950"/>
<dbReference type="GO" id="GO:0003725">
    <property type="term" value="F:double-stranded RNA binding"/>
    <property type="evidence" value="ECO:0007669"/>
    <property type="project" value="InterPro"/>
</dbReference>
<proteinExistence type="inferred from homology"/>
<dbReference type="InterPro" id="IPR041440">
    <property type="entry name" value="HypF_C"/>
</dbReference>
<feature type="domain" description="YrdC-like" evidence="11">
    <location>
        <begin position="260"/>
        <end position="454"/>
    </location>
</feature>
<dbReference type="GO" id="GO:0051604">
    <property type="term" value="P:protein maturation"/>
    <property type="evidence" value="ECO:0007669"/>
    <property type="project" value="TreeGrafter"/>
</dbReference>
<evidence type="ECO:0000313" key="12">
    <source>
        <dbReference type="EMBL" id="EIM56776.1"/>
    </source>
</evidence>
<comment type="catalytic activity">
    <reaction evidence="8">
        <text>C-terminal L-cysteinyl-[HypE protein] + carbamoyl phosphate + ATP + H2O = C-terminal S-carboxamide-L-cysteinyl-[HypE protein] + AMP + phosphate + diphosphate + H(+)</text>
        <dbReference type="Rhea" id="RHEA:55636"/>
        <dbReference type="Rhea" id="RHEA-COMP:14247"/>
        <dbReference type="Rhea" id="RHEA-COMP:14392"/>
        <dbReference type="ChEBI" id="CHEBI:15377"/>
        <dbReference type="ChEBI" id="CHEBI:15378"/>
        <dbReference type="ChEBI" id="CHEBI:30616"/>
        <dbReference type="ChEBI" id="CHEBI:33019"/>
        <dbReference type="ChEBI" id="CHEBI:43474"/>
        <dbReference type="ChEBI" id="CHEBI:58228"/>
        <dbReference type="ChEBI" id="CHEBI:76913"/>
        <dbReference type="ChEBI" id="CHEBI:139126"/>
        <dbReference type="ChEBI" id="CHEBI:456215"/>
    </reaction>
</comment>
<dbReference type="SUPFAM" id="SSF55821">
    <property type="entry name" value="YrdC/RibB"/>
    <property type="match status" value="1"/>
</dbReference>
<keyword evidence="4" id="KW-0436">Ligase</keyword>
<evidence type="ECO:0000256" key="2">
    <source>
        <dbReference type="ARBA" id="ARBA00008097"/>
    </source>
</evidence>
<dbReference type="Gene3D" id="3.30.420.40">
    <property type="match status" value="1"/>
</dbReference>
<dbReference type="Pfam" id="PF00708">
    <property type="entry name" value="Acylphosphatase"/>
    <property type="match status" value="1"/>
</dbReference>
<evidence type="ECO:0000256" key="7">
    <source>
        <dbReference type="ARBA" id="ARBA00022833"/>
    </source>
</evidence>
<dbReference type="Gene3D" id="3.30.110.120">
    <property type="match status" value="1"/>
</dbReference>
<comment type="catalytic activity">
    <reaction evidence="9">
        <text>an acyl phosphate + H2O = a carboxylate + phosphate + H(+)</text>
        <dbReference type="Rhea" id="RHEA:14965"/>
        <dbReference type="ChEBI" id="CHEBI:15377"/>
        <dbReference type="ChEBI" id="CHEBI:15378"/>
        <dbReference type="ChEBI" id="CHEBI:29067"/>
        <dbReference type="ChEBI" id="CHEBI:43474"/>
        <dbReference type="ChEBI" id="CHEBI:59918"/>
        <dbReference type="EC" id="3.6.1.7"/>
    </reaction>
</comment>
<evidence type="ECO:0000259" key="11">
    <source>
        <dbReference type="PROSITE" id="PS51163"/>
    </source>
</evidence>
<dbReference type="EMBL" id="CM001487">
    <property type="protein sequence ID" value="EIM56776.1"/>
    <property type="molecule type" value="Genomic_DNA"/>
</dbReference>
<evidence type="ECO:0000256" key="8">
    <source>
        <dbReference type="ARBA" id="ARBA00048220"/>
    </source>
</evidence>
<evidence type="ECO:0000256" key="6">
    <source>
        <dbReference type="ARBA" id="ARBA00022771"/>
    </source>
</evidence>
<dbReference type="GO" id="GO:0008270">
    <property type="term" value="F:zinc ion binding"/>
    <property type="evidence" value="ECO:0007669"/>
    <property type="project" value="UniProtKB-KW"/>
</dbReference>
<dbReference type="PROSITE" id="PS51163">
    <property type="entry name" value="YRDC"/>
    <property type="match status" value="1"/>
</dbReference>
<dbReference type="SUPFAM" id="SSF54975">
    <property type="entry name" value="Acylphosphatase/BLUF domain-like"/>
    <property type="match status" value="1"/>
</dbReference>
<evidence type="ECO:0000313" key="13">
    <source>
        <dbReference type="Proteomes" id="UP000005753"/>
    </source>
</evidence>
<name>I5ASK3_EUBC6</name>
<dbReference type="GO" id="GO:0003998">
    <property type="term" value="F:acylphosphatase activity"/>
    <property type="evidence" value="ECO:0007669"/>
    <property type="project" value="UniProtKB-EC"/>
</dbReference>
<dbReference type="InterPro" id="IPR006070">
    <property type="entry name" value="Sua5-like_dom"/>
</dbReference>
<sequence length="851" mass="95132">MRRGMEPAGNVCDLVRKPYSMKNCEITVYGLVQGIGYRPFVAEMAEELDIHGNVRNAGGVVIVIARGEDGKVEELIEALRCKAPAGARIDQITVDEISESDFNEKTYAANSFRIVESDDHTEELVLLPPDLPTCPECERDLFDSKNRRRYHYPFNSCVKCGPRYSIMRSIPYDRENTTMEGFLICDACREEYGAKGDVRRHAQTIACAECGPQLRLVGSDHNEMAHEDWGGTVRKNPEQYKYRKENIKQLIGRHGQLIGDMALTTGIRELKAGAVVAVKDIGGFHLAFLPTDSEPGRRVREFKKRDNKPFAVMFPSVESIREYCEVSAKEEEILLSDPRPIVLLRKKPGMDFVPEVCGRSDRIGCMLPCNPLQILLLKEVGPLVMTSGNRGGEPIIIRDEDMMKYINRGCPDFMLTHDREILTPLDDSIYQVTKSQMEDGTVREIVQIIRRARGLVPEPVILRDRLVPQDLFAAGGDLKNTFALARGRAVYLSAHFGDLVDLDAAKARTKAIHHMEALFRLAPEWAVADKHPNYISTRAAEESFGSKNVDKVQHHHAHVLSVIAEHGLRGKVLGLAFDGTGFGDDGTVWGSEFLLCDAEHPSSYRRLGHLRTVKALGADEASKNAKLMAACYMYDAEDRHLISEDVDHDEILDPEKHQMVNIALKADFNTFRTSSMSRLFDAAAAILRICEHNSYEGECPIMLEKAASEAAAKLEREEYPKDLLDRINSRAKLRFVLEKENGVWTADASRMIADLRMAKDALIPPDELALEFHAAVVDMIVRITESICRDLREEGEVIRTIALAGGTFLNRIILSHAVAELTNRGYDVYVNEKVPSGDGGLPLGQVYALTK</sequence>
<dbReference type="InterPro" id="IPR001792">
    <property type="entry name" value="Acylphosphatase-like_dom"/>
</dbReference>
<gene>
    <name evidence="12" type="ORF">EubceDRAFT1_0950</name>
</gene>
<dbReference type="AlphaFoldDB" id="I5ASK3"/>
<evidence type="ECO:0000256" key="1">
    <source>
        <dbReference type="ARBA" id="ARBA00004711"/>
    </source>
</evidence>
<dbReference type="GO" id="GO:0016743">
    <property type="term" value="F:carboxyl- or carbamoyltransferase activity"/>
    <property type="evidence" value="ECO:0007669"/>
    <property type="project" value="InterPro"/>
</dbReference>
<dbReference type="Proteomes" id="UP000005753">
    <property type="component" value="Chromosome"/>
</dbReference>
<dbReference type="InterPro" id="IPR051060">
    <property type="entry name" value="Carbamoyltrans_HypF-like"/>
</dbReference>
<feature type="domain" description="Acylphosphatase-like" evidence="10">
    <location>
        <begin position="23"/>
        <end position="116"/>
    </location>
</feature>
<reference evidence="12 13" key="1">
    <citation type="submission" date="2010-08" db="EMBL/GenBank/DDBJ databases">
        <authorList>
            <consortium name="US DOE Joint Genome Institute (JGI-PGF)"/>
            <person name="Lucas S."/>
            <person name="Copeland A."/>
            <person name="Lapidus A."/>
            <person name="Cheng J.-F."/>
            <person name="Bruce D."/>
            <person name="Goodwin L."/>
            <person name="Pitluck S."/>
            <person name="Land M.L."/>
            <person name="Hauser L."/>
            <person name="Chang Y.-J."/>
            <person name="Anderson I.J."/>
            <person name="Johnson E."/>
            <person name="Mulhopadhyay B."/>
            <person name="Kyrpides N."/>
            <person name="Woyke T.J."/>
        </authorList>
    </citation>
    <scope>NUCLEOTIDE SEQUENCE [LARGE SCALE GENOMIC DNA]</scope>
    <source>
        <strain evidence="12 13">6</strain>
    </source>
</reference>
<dbReference type="HOGENOM" id="CLU_009164_0_0_9"/>
<dbReference type="InterPro" id="IPR036046">
    <property type="entry name" value="Acylphosphatase-like_dom_sf"/>
</dbReference>
<dbReference type="InterPro" id="IPR004421">
    <property type="entry name" value="Carbamoyltransferase_HypF"/>
</dbReference>
<dbReference type="Pfam" id="PF22521">
    <property type="entry name" value="HypF_C_2"/>
    <property type="match status" value="1"/>
</dbReference>
<keyword evidence="6" id="KW-0863">Zinc-finger</keyword>
<dbReference type="InterPro" id="IPR017945">
    <property type="entry name" value="DHBP_synth_RibB-like_a/b_dom"/>
</dbReference>
<dbReference type="PANTHER" id="PTHR42959">
    <property type="entry name" value="CARBAMOYLTRANSFERASE"/>
    <property type="match status" value="1"/>
</dbReference>
<dbReference type="UniPathway" id="UPA00335"/>
<comment type="similarity">
    <text evidence="2">Belongs to the carbamoyltransferase HypF family.</text>
</comment>
<accession>I5ASK3</accession>
<dbReference type="PANTHER" id="PTHR42959:SF1">
    <property type="entry name" value="CARBAMOYLTRANSFERASE HYPF"/>
    <property type="match status" value="1"/>
</dbReference>
<comment type="pathway">
    <text evidence="1">Protein modification; [NiFe] hydrogenase maturation.</text>
</comment>
<dbReference type="InterPro" id="IPR011125">
    <property type="entry name" value="Znf_HypF"/>
</dbReference>
<dbReference type="Pfam" id="PF17788">
    <property type="entry name" value="HypF_C"/>
    <property type="match status" value="1"/>
</dbReference>
<feature type="active site" evidence="9">
    <location>
        <position position="38"/>
    </location>
</feature>
<dbReference type="GO" id="GO:0016874">
    <property type="term" value="F:ligase activity"/>
    <property type="evidence" value="ECO:0007669"/>
    <property type="project" value="UniProtKB-KW"/>
</dbReference>
<dbReference type="InterPro" id="IPR055128">
    <property type="entry name" value="HypF_C_2"/>
</dbReference>
<evidence type="ECO:0000256" key="9">
    <source>
        <dbReference type="PROSITE-ProRule" id="PRU00520"/>
    </source>
</evidence>
<dbReference type="eggNOG" id="COG0068">
    <property type="taxonomic scope" value="Bacteria"/>
</dbReference>
<keyword evidence="5" id="KW-0479">Metal-binding</keyword>
<evidence type="ECO:0000256" key="4">
    <source>
        <dbReference type="ARBA" id="ARBA00022598"/>
    </source>
</evidence>
<evidence type="ECO:0000256" key="3">
    <source>
        <dbReference type="ARBA" id="ARBA00015991"/>
    </source>
</evidence>
<evidence type="ECO:0000259" key="10">
    <source>
        <dbReference type="PROSITE" id="PS51160"/>
    </source>
</evidence>
<feature type="active site" evidence="9">
    <location>
        <position position="56"/>
    </location>
</feature>
<keyword evidence="13" id="KW-1185">Reference proteome</keyword>
<dbReference type="EC" id="3.6.1.7" evidence="9"/>
<organism evidence="12 13">
    <name type="scientific">Eubacterium cellulosolvens (strain ATCC 43171 / JCM 9499 / 6)</name>
    <name type="common">Cillobacterium cellulosolvens</name>
    <dbReference type="NCBI Taxonomy" id="633697"/>
    <lineage>
        <taxon>Bacteria</taxon>
        <taxon>Bacillati</taxon>
        <taxon>Bacillota</taxon>
        <taxon>Clostridia</taxon>
        <taxon>Eubacteriales</taxon>
        <taxon>Eubacteriaceae</taxon>
        <taxon>Eubacterium</taxon>
    </lineage>
</organism>
<keyword evidence="7" id="KW-0862">Zinc</keyword>
<protein>
    <recommendedName>
        <fullName evidence="3 9">acylphosphatase</fullName>
        <ecNumber evidence="9">3.6.1.7</ecNumber>
    </recommendedName>
</protein>
<dbReference type="PROSITE" id="PS51160">
    <property type="entry name" value="ACYLPHOSPHATASE_3"/>
    <property type="match status" value="1"/>
</dbReference>
<evidence type="ECO:0000256" key="5">
    <source>
        <dbReference type="ARBA" id="ARBA00022723"/>
    </source>
</evidence>